<keyword evidence="8" id="KW-0967">Endosome</keyword>
<evidence type="ECO:0000259" key="22">
    <source>
        <dbReference type="Pfam" id="PF21772"/>
    </source>
</evidence>
<dbReference type="Pfam" id="PF01566">
    <property type="entry name" value="Nramp"/>
    <property type="match status" value="2"/>
</dbReference>
<name>A0A8J6GM26_MICOH</name>
<dbReference type="GO" id="GO:0015086">
    <property type="term" value="F:cadmium ion transmembrane transporter activity"/>
    <property type="evidence" value="ECO:0007669"/>
    <property type="project" value="TreeGrafter"/>
</dbReference>
<feature type="compositionally biased region" description="Basic and acidic residues" evidence="20">
    <location>
        <begin position="815"/>
        <end position="824"/>
    </location>
</feature>
<comment type="catalytic activity">
    <reaction evidence="19">
        <text>Mn(2+)(in) + H(+)(out) = Mn(2+)(out) + H(+)(in)</text>
        <dbReference type="Rhea" id="RHEA:73063"/>
        <dbReference type="ChEBI" id="CHEBI:15378"/>
        <dbReference type="ChEBI" id="CHEBI:29035"/>
    </reaction>
</comment>
<feature type="transmembrane region" description="Helical" evidence="21">
    <location>
        <begin position="711"/>
        <end position="729"/>
    </location>
</feature>
<dbReference type="HAMAP" id="MF_00221">
    <property type="entry name" value="NRAMP"/>
    <property type="match status" value="1"/>
</dbReference>
<feature type="region of interest" description="Disordered" evidence="20">
    <location>
        <begin position="235"/>
        <end position="262"/>
    </location>
</feature>
<proteinExistence type="inferred from homology"/>
<accession>A0A8J6GM26</accession>
<dbReference type="PANTHER" id="PTHR11706:SF52">
    <property type="entry name" value="NATURAL RESISTANCE-ASSOCIATED MACROPHAGE PROTEIN 1"/>
    <property type="match status" value="1"/>
</dbReference>
<evidence type="ECO:0000256" key="8">
    <source>
        <dbReference type="ARBA" id="ARBA00022753"/>
    </source>
</evidence>
<dbReference type="GO" id="GO:0051139">
    <property type="term" value="F:metal cation:proton antiporter activity"/>
    <property type="evidence" value="ECO:0007669"/>
    <property type="project" value="TreeGrafter"/>
</dbReference>
<evidence type="ECO:0000256" key="14">
    <source>
        <dbReference type="ARBA" id="ARBA00023228"/>
    </source>
</evidence>
<comment type="subcellular location">
    <subcellularLocation>
        <location evidence="1">Late endosome membrane</location>
        <topology evidence="1">Multi-pass membrane protein</topology>
    </subcellularLocation>
    <subcellularLocation>
        <location evidence="2">Lysosome membrane</location>
        <topology evidence="2">Multi-pass membrane protein</topology>
    </subcellularLocation>
</comment>
<evidence type="ECO:0000256" key="1">
    <source>
        <dbReference type="ARBA" id="ARBA00004107"/>
    </source>
</evidence>
<evidence type="ECO:0000256" key="18">
    <source>
        <dbReference type="ARBA" id="ARBA00047695"/>
    </source>
</evidence>
<dbReference type="Proteomes" id="UP000710432">
    <property type="component" value="Unassembled WGS sequence"/>
</dbReference>
<feature type="transmembrane region" description="Helical" evidence="21">
    <location>
        <begin position="438"/>
        <end position="456"/>
    </location>
</feature>
<organism evidence="23 24">
    <name type="scientific">Microtus ochrogaster</name>
    <name type="common">Prairie vole</name>
    <dbReference type="NCBI Taxonomy" id="79684"/>
    <lineage>
        <taxon>Eukaryota</taxon>
        <taxon>Metazoa</taxon>
        <taxon>Chordata</taxon>
        <taxon>Craniata</taxon>
        <taxon>Vertebrata</taxon>
        <taxon>Euteleostomi</taxon>
        <taxon>Mammalia</taxon>
        <taxon>Eutheria</taxon>
        <taxon>Euarchontoglires</taxon>
        <taxon>Glires</taxon>
        <taxon>Rodentia</taxon>
        <taxon>Myomorpha</taxon>
        <taxon>Muroidea</taxon>
        <taxon>Cricetidae</taxon>
        <taxon>Arvicolinae</taxon>
        <taxon>Microtus</taxon>
    </lineage>
</organism>
<comment type="caution">
    <text evidence="23">The sequence shown here is derived from an EMBL/GenBank/DDBJ whole genome shotgun (WGS) entry which is preliminary data.</text>
</comment>
<evidence type="ECO:0000256" key="4">
    <source>
        <dbReference type="ARBA" id="ARBA00015099"/>
    </source>
</evidence>
<evidence type="ECO:0000256" key="11">
    <source>
        <dbReference type="ARBA" id="ARBA00023065"/>
    </source>
</evidence>
<dbReference type="GO" id="GO:0031902">
    <property type="term" value="C:late endosome membrane"/>
    <property type="evidence" value="ECO:0007669"/>
    <property type="project" value="UniProtKB-SubCell"/>
</dbReference>
<keyword evidence="6" id="KW-0410">Iron transport</keyword>
<evidence type="ECO:0000256" key="2">
    <source>
        <dbReference type="ARBA" id="ARBA00004155"/>
    </source>
</evidence>
<evidence type="ECO:0000256" key="9">
    <source>
        <dbReference type="ARBA" id="ARBA00022989"/>
    </source>
</evidence>
<reference evidence="23" key="1">
    <citation type="submission" date="2020-03" db="EMBL/GenBank/DDBJ databases">
        <title>Studies in the Genomics of Life Span.</title>
        <authorList>
            <person name="Glass D."/>
        </authorList>
    </citation>
    <scope>NUCLEOTIDE SEQUENCE</scope>
    <source>
        <strain evidence="23">LTLLF</strain>
        <tissue evidence="23">Muscle</tissue>
    </source>
</reference>
<feature type="region of interest" description="Disordered" evidence="20">
    <location>
        <begin position="876"/>
        <end position="901"/>
    </location>
</feature>
<feature type="transmembrane region" description="Helical" evidence="21">
    <location>
        <begin position="324"/>
        <end position="344"/>
    </location>
</feature>
<comment type="function">
    <text evidence="17">Macrophage-specific antiporter that fluxes metal ions in either direction against a proton gradient. Localized to late endosomal lysosomal membranes, delivers bivalent cations from the cytosol into these acidic compartments where they may directly affect antimicrobial activity. Involved in iron metabolism and host natural resistance to infection with intracellular parasites. Pathogen resistance involves sequestration of Fe(2+) and Mn(2+), cofactors of both prokaryotic and eukaryotic catalases and superoxide dismutases, not only to protect the macrophage against its own generation of reactive oxygen species, but to deny the cations to the pathogen for synthesis of its protective enzymes.</text>
</comment>
<dbReference type="GO" id="GO:0005765">
    <property type="term" value="C:lysosomal membrane"/>
    <property type="evidence" value="ECO:0007669"/>
    <property type="project" value="UniProtKB-SubCell"/>
</dbReference>
<evidence type="ECO:0000256" key="21">
    <source>
        <dbReference type="SAM" id="Phobius"/>
    </source>
</evidence>
<evidence type="ECO:0000256" key="19">
    <source>
        <dbReference type="ARBA" id="ARBA00048522"/>
    </source>
</evidence>
<feature type="compositionally biased region" description="Polar residues" evidence="20">
    <location>
        <begin position="876"/>
        <end position="886"/>
    </location>
</feature>
<dbReference type="InterPro" id="IPR048777">
    <property type="entry name" value="CATIP_N"/>
</dbReference>
<sequence length="931" mass="102138">MERKMSILKQDDQMVVTRSVKEGEETKTGVSVFPCQSLKGFVSSAANLVLLRVMAWQRSVPSGARFLALDTEGKLCYCTYQSLGFQTIQPGHQQAEMFIVEQTIHSEEDIPFSCQFYLLSDGHLAKRVQVGSPGCCIITKMPLLREEDVIEPPPQFDKKPLVWEEDLELYSKFLNRKEQLRLSHTSYLRQHPEAQALISDFLLFLLLRRPEDVVTFAAEHFGSFEVLRPPIPALRDKSPQRLSRPSYGSISSLPGPAPQQVPPQKTYLNEKIPIPSTEQGTFSLRKLWAFTGPGFLMSIAFLDPGNIESDLQAGAVAGFKVLKLGLYAGSLLWVLLWATVLGLLCQRLASRLGVVTGKDLGEVCHLYYPKVPRTLLWLTIELAIVGSDMQEVIGTAISFNLLSAGRIPLWGGVLITIVDTFFFLFLDNYGLRKLEAFFGFLITIMALTFGYEYVVARPSQGALLQGVFLPSCPGCGQPELLQAVGIVGAIIMPHNIYLHSALVKSREVDRTRQADIREANMYFLIEATIALSVSFIINLFVMAVFGQAFYQQTNEEAFNICANSSLHSYAKIFPRDNHTVSVDIYQGGVILGCLFGPAALYIWAVGLLAAGQSSTMTGTYAGQFVMEQGSELPVSNMDKRGGGRGLGKPRPNGPIGALAPSQGFLKLRWSRFARVLLTRSCAILPTVLVAIFRDLRDLSGLNDLLNVLQSLLLPFAVLPILTFTSMPAVMQEFANGLLSKVITSCIMAVICAINLYFVVSYLPSLPHPAFFGLVALLAVGYLGLTAYLAWTCCIAHGATFLTHGSHQHFLYGLPKEEQEDRERSGTGAPGHQHVGGKERKERKGGSSGAPGEQTQGSEVSVPHSLLIPGAELARLQSSERTAGQAPSPSPTGCDRRARPAPPQCLGEEVARRACQGLAFVVFKLRQMKETL</sequence>
<keyword evidence="11" id="KW-0406">Ion transport</keyword>
<feature type="transmembrane region" description="Helical" evidence="21">
    <location>
        <begin position="375"/>
        <end position="401"/>
    </location>
</feature>
<feature type="transmembrane region" description="Helical" evidence="21">
    <location>
        <begin position="741"/>
        <end position="763"/>
    </location>
</feature>
<feature type="transmembrane region" description="Helical" evidence="21">
    <location>
        <begin position="480"/>
        <end position="498"/>
    </location>
</feature>
<comment type="catalytic activity">
    <reaction evidence="18">
        <text>Zn(2+)(in) + H(+)(out) = Zn(2+)(out) + H(+)(in)</text>
        <dbReference type="Rhea" id="RHEA:28839"/>
        <dbReference type="ChEBI" id="CHEBI:15378"/>
        <dbReference type="ChEBI" id="CHEBI:29105"/>
    </reaction>
</comment>
<evidence type="ECO:0000256" key="16">
    <source>
        <dbReference type="ARBA" id="ARBA00035584"/>
    </source>
</evidence>
<gene>
    <name evidence="23" type="ORF">LTLLF_139020</name>
</gene>
<dbReference type="GO" id="GO:0005384">
    <property type="term" value="F:manganese ion transmembrane transporter activity"/>
    <property type="evidence" value="ECO:0007669"/>
    <property type="project" value="TreeGrafter"/>
</dbReference>
<keyword evidence="7 21" id="KW-0812">Transmembrane</keyword>
<dbReference type="EMBL" id="JAATJU010021500">
    <property type="protein sequence ID" value="KAH0513485.1"/>
    <property type="molecule type" value="Genomic_DNA"/>
</dbReference>
<keyword evidence="5" id="KW-0813">Transport</keyword>
<feature type="compositionally biased region" description="Basic and acidic residues" evidence="20">
    <location>
        <begin position="835"/>
        <end position="844"/>
    </location>
</feature>
<dbReference type="GO" id="GO:0005381">
    <property type="term" value="F:iron ion transmembrane transporter activity"/>
    <property type="evidence" value="ECO:0007669"/>
    <property type="project" value="UniProtKB-ARBA"/>
</dbReference>
<dbReference type="InterPro" id="IPR001046">
    <property type="entry name" value="NRAMP_fam"/>
</dbReference>
<keyword evidence="9 21" id="KW-1133">Transmembrane helix</keyword>
<dbReference type="NCBIfam" id="TIGR01197">
    <property type="entry name" value="nramp"/>
    <property type="match status" value="1"/>
</dbReference>
<evidence type="ECO:0000256" key="12">
    <source>
        <dbReference type="ARBA" id="ARBA00023136"/>
    </source>
</evidence>
<evidence type="ECO:0000256" key="15">
    <source>
        <dbReference type="ARBA" id="ARBA00032337"/>
    </source>
</evidence>
<feature type="transmembrane region" description="Helical" evidence="21">
    <location>
        <begin position="672"/>
        <end position="691"/>
    </location>
</feature>
<feature type="transmembrane region" description="Helical" evidence="21">
    <location>
        <begin position="769"/>
        <end position="790"/>
    </location>
</feature>
<dbReference type="AlphaFoldDB" id="A0A8J6GM26"/>
<evidence type="ECO:0000256" key="6">
    <source>
        <dbReference type="ARBA" id="ARBA00022496"/>
    </source>
</evidence>
<keyword evidence="13" id="KW-0325">Glycoprotein</keyword>
<evidence type="ECO:0000256" key="7">
    <source>
        <dbReference type="ARBA" id="ARBA00022692"/>
    </source>
</evidence>
<dbReference type="GO" id="GO:0005886">
    <property type="term" value="C:plasma membrane"/>
    <property type="evidence" value="ECO:0007669"/>
    <property type="project" value="TreeGrafter"/>
</dbReference>
<feature type="transmembrane region" description="Helical" evidence="21">
    <location>
        <begin position="407"/>
        <end position="426"/>
    </location>
</feature>
<feature type="region of interest" description="Disordered" evidence="20">
    <location>
        <begin position="815"/>
        <end position="862"/>
    </location>
</feature>
<evidence type="ECO:0000256" key="17">
    <source>
        <dbReference type="ARBA" id="ARBA00035618"/>
    </source>
</evidence>
<evidence type="ECO:0000256" key="10">
    <source>
        <dbReference type="ARBA" id="ARBA00023004"/>
    </source>
</evidence>
<dbReference type="NCBIfam" id="NF037982">
    <property type="entry name" value="Nramp_1"/>
    <property type="match status" value="1"/>
</dbReference>
<protein>
    <recommendedName>
        <fullName evidence="4">Natural resistance-associated macrophage protein 1</fullName>
    </recommendedName>
    <alternativeName>
        <fullName evidence="15">Solute carrier family 11 member 1</fullName>
    </alternativeName>
</protein>
<feature type="compositionally biased region" description="Polar residues" evidence="20">
    <location>
        <begin position="240"/>
        <end position="252"/>
    </location>
</feature>
<dbReference type="Pfam" id="PF21772">
    <property type="entry name" value="CATIP_N"/>
    <property type="match status" value="1"/>
</dbReference>
<keyword evidence="14" id="KW-0458">Lysosome</keyword>
<comment type="similarity">
    <text evidence="3">Belongs to the NRAMP family.</text>
</comment>
<evidence type="ECO:0000256" key="5">
    <source>
        <dbReference type="ARBA" id="ARBA00022448"/>
    </source>
</evidence>
<evidence type="ECO:0000256" key="13">
    <source>
        <dbReference type="ARBA" id="ARBA00023180"/>
    </source>
</evidence>
<feature type="transmembrane region" description="Helical" evidence="21">
    <location>
        <begin position="584"/>
        <end position="610"/>
    </location>
</feature>
<feature type="transmembrane region" description="Helical" evidence="21">
    <location>
        <begin position="519"/>
        <end position="545"/>
    </location>
</feature>
<dbReference type="PANTHER" id="PTHR11706">
    <property type="entry name" value="SOLUTE CARRIER PROTEIN FAMILY 11 MEMBER"/>
    <property type="match status" value="1"/>
</dbReference>
<dbReference type="PRINTS" id="PR00447">
    <property type="entry name" value="NATRESASSCMP"/>
</dbReference>
<comment type="catalytic activity">
    <reaction evidence="16">
        <text>Fe(2+)(in) + H(+)(out) = Fe(2+)(out) + H(+)(in)</text>
        <dbReference type="Rhea" id="RHEA:29439"/>
        <dbReference type="ChEBI" id="CHEBI:15378"/>
        <dbReference type="ChEBI" id="CHEBI:29033"/>
    </reaction>
</comment>
<evidence type="ECO:0000313" key="23">
    <source>
        <dbReference type="EMBL" id="KAH0513485.1"/>
    </source>
</evidence>
<evidence type="ECO:0000313" key="24">
    <source>
        <dbReference type="Proteomes" id="UP000710432"/>
    </source>
</evidence>
<evidence type="ECO:0000256" key="3">
    <source>
        <dbReference type="ARBA" id="ARBA00006670"/>
    </source>
</evidence>
<evidence type="ECO:0000256" key="20">
    <source>
        <dbReference type="SAM" id="MobiDB-lite"/>
    </source>
</evidence>
<feature type="domain" description="Ciliogenesis-associated TTC17-interacting protein N-terminal" evidence="22">
    <location>
        <begin position="1"/>
        <end position="133"/>
    </location>
</feature>
<keyword evidence="12 21" id="KW-0472">Membrane</keyword>
<dbReference type="GO" id="GO:0030670">
    <property type="term" value="C:phagocytic vesicle membrane"/>
    <property type="evidence" value="ECO:0007669"/>
    <property type="project" value="TreeGrafter"/>
</dbReference>
<keyword evidence="10" id="KW-0408">Iron</keyword>